<feature type="compositionally biased region" description="Polar residues" evidence="3">
    <location>
        <begin position="322"/>
        <end position="333"/>
    </location>
</feature>
<feature type="compositionally biased region" description="Pro residues" evidence="3">
    <location>
        <begin position="212"/>
        <end position="230"/>
    </location>
</feature>
<dbReference type="PANTHER" id="PTHR24117">
    <property type="entry name" value="AGAP007537-PB"/>
    <property type="match status" value="1"/>
</dbReference>
<dbReference type="InterPro" id="IPR002110">
    <property type="entry name" value="Ankyrin_rpt"/>
</dbReference>
<comment type="similarity">
    <text evidence="1">Belongs to the BCOR family.</text>
</comment>
<comment type="caution">
    <text evidence="4">The sequence shown here is derived from an EMBL/GenBank/DDBJ whole genome shotgun (WGS) entry which is preliminary data.</text>
</comment>
<feature type="region of interest" description="Disordered" evidence="3">
    <location>
        <begin position="19"/>
        <end position="182"/>
    </location>
</feature>
<feature type="compositionally biased region" description="Low complexity" evidence="3">
    <location>
        <begin position="373"/>
        <end position="392"/>
    </location>
</feature>
<proteinExistence type="inferred from homology"/>
<feature type="region of interest" description="Disordered" evidence="3">
    <location>
        <begin position="206"/>
        <end position="262"/>
    </location>
</feature>
<evidence type="ECO:0000313" key="5">
    <source>
        <dbReference type="Proteomes" id="UP001431783"/>
    </source>
</evidence>
<feature type="compositionally biased region" description="Low complexity" evidence="3">
    <location>
        <begin position="1361"/>
        <end position="1376"/>
    </location>
</feature>
<dbReference type="PANTHER" id="PTHR24117:SF9">
    <property type="entry name" value="BCL-6 COREPRESSOR PCGF1 BINDING DOMAIN-CONTAINING PROTEIN"/>
    <property type="match status" value="1"/>
</dbReference>
<dbReference type="PRINTS" id="PR01415">
    <property type="entry name" value="ANKYRIN"/>
</dbReference>
<keyword evidence="2" id="KW-0040">ANK repeat</keyword>
<feature type="compositionally biased region" description="Basic and acidic residues" evidence="3">
    <location>
        <begin position="1055"/>
        <end position="1075"/>
    </location>
</feature>
<feature type="repeat" description="ANK" evidence="2">
    <location>
        <begin position="1807"/>
        <end position="1839"/>
    </location>
</feature>
<feature type="region of interest" description="Disordered" evidence="3">
    <location>
        <begin position="1633"/>
        <end position="1677"/>
    </location>
</feature>
<dbReference type="GO" id="GO:0005634">
    <property type="term" value="C:nucleus"/>
    <property type="evidence" value="ECO:0007669"/>
    <property type="project" value="TreeGrafter"/>
</dbReference>
<dbReference type="Pfam" id="PF00023">
    <property type="entry name" value="Ank"/>
    <property type="match status" value="1"/>
</dbReference>
<dbReference type="Pfam" id="PF12796">
    <property type="entry name" value="Ank_2"/>
    <property type="match status" value="1"/>
</dbReference>
<feature type="compositionally biased region" description="Polar residues" evidence="3">
    <location>
        <begin position="22"/>
        <end position="57"/>
    </location>
</feature>
<reference evidence="4 5" key="1">
    <citation type="submission" date="2023-03" db="EMBL/GenBank/DDBJ databases">
        <title>Genome insight into feeding habits of ladybird beetles.</title>
        <authorList>
            <person name="Li H.-S."/>
            <person name="Huang Y.-H."/>
            <person name="Pang H."/>
        </authorList>
    </citation>
    <scope>NUCLEOTIDE SEQUENCE [LARGE SCALE GENOMIC DNA]</scope>
    <source>
        <strain evidence="4">SYSU_2023b</strain>
        <tissue evidence="4">Whole body</tissue>
    </source>
</reference>
<feature type="compositionally biased region" description="Basic and acidic residues" evidence="3">
    <location>
        <begin position="863"/>
        <end position="887"/>
    </location>
</feature>
<feature type="compositionally biased region" description="Polar residues" evidence="3">
    <location>
        <begin position="485"/>
        <end position="497"/>
    </location>
</feature>
<feature type="region of interest" description="Disordered" evidence="3">
    <location>
        <begin position="485"/>
        <end position="515"/>
    </location>
</feature>
<feature type="compositionally biased region" description="Polar residues" evidence="3">
    <location>
        <begin position="393"/>
        <end position="410"/>
    </location>
</feature>
<dbReference type="SUPFAM" id="SSF48403">
    <property type="entry name" value="Ankyrin repeat"/>
    <property type="match status" value="1"/>
</dbReference>
<dbReference type="PROSITE" id="PS50297">
    <property type="entry name" value="ANK_REP_REGION"/>
    <property type="match status" value="2"/>
</dbReference>
<feature type="region of interest" description="Disordered" evidence="3">
    <location>
        <begin position="1361"/>
        <end position="1384"/>
    </location>
</feature>
<evidence type="ECO:0008006" key="6">
    <source>
        <dbReference type="Google" id="ProtNLM"/>
    </source>
</evidence>
<feature type="region of interest" description="Disordered" evidence="3">
    <location>
        <begin position="731"/>
        <end position="762"/>
    </location>
</feature>
<dbReference type="InterPro" id="IPR036770">
    <property type="entry name" value="Ankyrin_rpt-contain_sf"/>
</dbReference>
<feature type="compositionally biased region" description="Basic and acidic residues" evidence="3">
    <location>
        <begin position="1571"/>
        <end position="1592"/>
    </location>
</feature>
<organism evidence="4 5">
    <name type="scientific">Henosepilachna vigintioctopunctata</name>
    <dbReference type="NCBI Taxonomy" id="420089"/>
    <lineage>
        <taxon>Eukaryota</taxon>
        <taxon>Metazoa</taxon>
        <taxon>Ecdysozoa</taxon>
        <taxon>Arthropoda</taxon>
        <taxon>Hexapoda</taxon>
        <taxon>Insecta</taxon>
        <taxon>Pterygota</taxon>
        <taxon>Neoptera</taxon>
        <taxon>Endopterygota</taxon>
        <taxon>Coleoptera</taxon>
        <taxon>Polyphaga</taxon>
        <taxon>Cucujiformia</taxon>
        <taxon>Coccinelloidea</taxon>
        <taxon>Coccinellidae</taxon>
        <taxon>Epilachninae</taxon>
        <taxon>Epilachnini</taxon>
        <taxon>Henosepilachna</taxon>
    </lineage>
</organism>
<protein>
    <recommendedName>
        <fullName evidence="6">BCL-6 corepressor</fullName>
    </recommendedName>
</protein>
<feature type="region of interest" description="Disordered" evidence="3">
    <location>
        <begin position="1553"/>
        <end position="1603"/>
    </location>
</feature>
<feature type="compositionally biased region" description="Basic residues" evidence="3">
    <location>
        <begin position="1593"/>
        <end position="1603"/>
    </location>
</feature>
<dbReference type="EMBL" id="JARQZJ010000064">
    <property type="protein sequence ID" value="KAK9880163.1"/>
    <property type="molecule type" value="Genomic_DNA"/>
</dbReference>
<feature type="repeat" description="ANK" evidence="2">
    <location>
        <begin position="1774"/>
        <end position="1806"/>
    </location>
</feature>
<evidence type="ECO:0000256" key="2">
    <source>
        <dbReference type="PROSITE-ProRule" id="PRU00023"/>
    </source>
</evidence>
<feature type="compositionally biased region" description="Low complexity" evidence="3">
    <location>
        <begin position="736"/>
        <end position="747"/>
    </location>
</feature>
<dbReference type="PROSITE" id="PS50088">
    <property type="entry name" value="ANK_REPEAT"/>
    <property type="match status" value="2"/>
</dbReference>
<feature type="region of interest" description="Disordered" evidence="3">
    <location>
        <begin position="610"/>
        <end position="640"/>
    </location>
</feature>
<dbReference type="Proteomes" id="UP001431783">
    <property type="component" value="Unassembled WGS sequence"/>
</dbReference>
<feature type="region of interest" description="Disordered" evidence="3">
    <location>
        <begin position="316"/>
        <end position="410"/>
    </location>
</feature>
<sequence>MDVTFTNVLEGARQYFQGLPMGSSSAASPIYPSTSEPSQRSNNESTRPQEVHPSTSPYWMGQPETRSLPVQDHTPTQRPPSYNSDSSRPPSHSLYVNTSQEQRTTPNFPSSFPEQYQQQQQYNQHQQQQSHHTQQHAIPQQQHLQHTTQKQQHSQQLQQQPQLQQQQSQQQQQQMNQQQNSQDFQFTRPLFREAPSNLSHHYTSHILQNSPYHPPSPHNPTSPHHQPPSPQQQRKVEHNVTPPQSLHAQITPVQTSTSHASYQQSRTYYPATSYENVQVSSNNKNYLPGPSYPYQQTAQLNNSNYFKNVYQSQSSSSSVQYNPTTVTHSANQDHQQKGATFKMSSRTHNLPPIAQLSDNYSKSVREHQKPQFSKNQSTSSSGSNSTSVNSKNPNANTHKSITVQGQPTHQNFKSEYQYQNRTNQPYLSSTQTLTTTSLSYNTVTTCRSNSSFQMNTLSSSATHQFTPKLSTQETTNRNYNVDALPQQNSSLSLNTPNSDKKRVSLGNKHKRESPLDLSVKTVRTPADSTLGDTENERSHYFASHRVPPISTSSSTLDPYINYQRNSNTQRRHALSSASAPKVDFMPNFNVSAMGNTHINFRQDQRPMPVPFQNPASRNPRLPFENANTSASRDRNSSVANRYPVVSVPSIASVNNYMQTSANDKNSSKILPRIDFPTVGHSLKTSALYPSQAMESHRKRPADTAPSIVNKVARVESWRQTIDQQIEQKLSTYKPVQQSSKQHTSSKSPVHNGNFSSNIPEKSNDLYVDYNRSQYQMSTVTPQQPFGVNEYHSHSSHSQTYVPLANHQYNINSNQTVHQNSYAQSELIRTNSNSSLSSVKSGSGGAADKRVLTLLRNSIETKGVKEAQRKYEQEQYNKYSEQPHHRSDIQQPSTHVTAPLQPKPTFMGRQNVSPFTPNSLPEGNNTTPIYNKLHVPRAVDSINFDVNKVSGHTNKQLTETVISDQNNPNGDLDGLAAFLAARIRTKAELKQVSPTQQANNNSNSQIHNTVENVIRNPLKQDSYLSSFTSGSSTGISPPKLTKEYQQSQQPRKRLFSRTEDEIGRHDKRLPSRDKSGMRSSSETSVFDFPDSGSDGEMPVLEMQSLNAMRRDRKSSLKQPSAAADAKDVKEAASPNAVEQEDDIFLQTCDTFMDQLKAGVGKKRGRRKKTLEPEVLAKLETVTKEKPIAAEITVKEEILDGNSAVINTISHVAASTMPHIGVKPSVGETVKLSPKESEIPTLHSLQVKEEVLDNIEYPVEQALETTVKVLEDQSDSDTETIVQLSNKLKSKALSRSKEDTEVNIKPNDVLALASKPPKKPAFGDGSAFCPGWEEEVYNYKKSLRMPPSLIQVTRPPSALRLSTSLPDLDPCPSSPASSIVPDKDEDSKSIFNKVKSEPLDSDIESNSSFNLFNNKNNYDSEGSASIKSLPTPVKDSIVDKLLQKCGKRKKRKYKKREEEGPKIIPKAENPIELLPTPSLEIESIGRITKEAVIKTASPILGFRKSTIENFKDAFLNRGSNIVGMNEQFSTVILKSRTRKETRVLKQRATIKEVFGEDRPASAPPVTCVNPDSVLDKKETEESNRENEIENDQKKSPTHVVKKKLIGRGKTKNNLLKSIADRKLRAEVFDEAAVDEKPLKSESRNQSPSTFSEDLDNKSETPSLDGDDSNNSMRKRGKFNKFRRKFSSGFDYIRKKKKQVKKENDQNDISLKKKRRDPALKATPESEQDIQKEIKSWVLNKGIGETHLHRSARLGYTDITAFCLEKMDSIPSPKDNAGYTPLHEACSRGHLDIARLLLMYGASVSESAKGGVRPLHEAVENGFLEVIRLLLSYGADPRLATYAGLTPLSLATDEATRELLQNHLDDLEGKSTTPWQFHGPASCFDPKEHGYNVFSSPPHQDSPSEEEDIEIEVSEFLLPNLYTLRGEAQGDRWILLQDLSNILKIKSRDALLKQLCPTPSPGISMNYKSFLRELKMSDFMEQAHCCQFLNASEKINTRASKIALVKYTDKIRELLKIEKVVITKR</sequence>
<feature type="region of interest" description="Disordered" evidence="3">
    <location>
        <begin position="1023"/>
        <end position="1136"/>
    </location>
</feature>
<dbReference type="Gene3D" id="1.25.40.20">
    <property type="entry name" value="Ankyrin repeat-containing domain"/>
    <property type="match status" value="1"/>
</dbReference>
<dbReference type="GO" id="GO:0000122">
    <property type="term" value="P:negative regulation of transcription by RNA polymerase II"/>
    <property type="evidence" value="ECO:0007669"/>
    <property type="project" value="TreeGrafter"/>
</dbReference>
<evidence type="ECO:0000256" key="1">
    <source>
        <dbReference type="ARBA" id="ARBA00034703"/>
    </source>
</evidence>
<evidence type="ECO:0000313" key="4">
    <source>
        <dbReference type="EMBL" id="KAK9880163.1"/>
    </source>
</evidence>
<feature type="compositionally biased region" description="Polar residues" evidence="3">
    <location>
        <begin position="73"/>
        <end position="114"/>
    </location>
</feature>
<dbReference type="InterPro" id="IPR047144">
    <property type="entry name" value="BCOR-like"/>
</dbReference>
<feature type="region of interest" description="Disordered" evidence="3">
    <location>
        <begin position="863"/>
        <end position="907"/>
    </location>
</feature>
<dbReference type="SMART" id="SM00248">
    <property type="entry name" value="ANK"/>
    <property type="match status" value="3"/>
</dbReference>
<feature type="compositionally biased region" description="Polar residues" evidence="3">
    <location>
        <begin position="241"/>
        <end position="262"/>
    </location>
</feature>
<feature type="region of interest" description="Disordered" evidence="3">
    <location>
        <begin position="1692"/>
        <end position="1725"/>
    </location>
</feature>
<keyword evidence="5" id="KW-1185">Reference proteome</keyword>
<feature type="compositionally biased region" description="Low complexity" evidence="3">
    <location>
        <begin position="115"/>
        <end position="182"/>
    </location>
</feature>
<dbReference type="GO" id="GO:0003714">
    <property type="term" value="F:transcription corepressor activity"/>
    <property type="evidence" value="ECO:0007669"/>
    <property type="project" value="TreeGrafter"/>
</dbReference>
<feature type="compositionally biased region" description="Low complexity" evidence="3">
    <location>
        <begin position="1023"/>
        <end position="1035"/>
    </location>
</feature>
<name>A0AAW1UBY7_9CUCU</name>
<evidence type="ECO:0000256" key="3">
    <source>
        <dbReference type="SAM" id="MobiDB-lite"/>
    </source>
</evidence>
<feature type="compositionally biased region" description="Polar residues" evidence="3">
    <location>
        <begin position="748"/>
        <end position="760"/>
    </location>
</feature>
<accession>A0AAW1UBY7</accession>
<gene>
    <name evidence="4" type="ORF">WA026_010034</name>
</gene>